<name>A0A392SCQ5_9FABA</name>
<dbReference type="Proteomes" id="UP000265520">
    <property type="component" value="Unassembled WGS sequence"/>
</dbReference>
<keyword evidence="1" id="KW-1133">Transmembrane helix</keyword>
<evidence type="ECO:0000313" key="2">
    <source>
        <dbReference type="EMBL" id="MCI46439.1"/>
    </source>
</evidence>
<feature type="transmembrane region" description="Helical" evidence="1">
    <location>
        <begin position="24"/>
        <end position="46"/>
    </location>
</feature>
<protein>
    <submittedName>
        <fullName evidence="2">Uncharacterized protein</fullName>
    </submittedName>
</protein>
<accession>A0A392SCQ5</accession>
<keyword evidence="1" id="KW-0812">Transmembrane</keyword>
<dbReference type="AlphaFoldDB" id="A0A392SCQ5"/>
<evidence type="ECO:0000313" key="3">
    <source>
        <dbReference type="Proteomes" id="UP000265520"/>
    </source>
</evidence>
<dbReference type="EMBL" id="LXQA010357595">
    <property type="protein sequence ID" value="MCI46439.1"/>
    <property type="molecule type" value="Genomic_DNA"/>
</dbReference>
<evidence type="ECO:0000256" key="1">
    <source>
        <dbReference type="SAM" id="Phobius"/>
    </source>
</evidence>
<keyword evidence="3" id="KW-1185">Reference proteome</keyword>
<proteinExistence type="predicted"/>
<keyword evidence="1" id="KW-0472">Membrane</keyword>
<comment type="caution">
    <text evidence="2">The sequence shown here is derived from an EMBL/GenBank/DDBJ whole genome shotgun (WGS) entry which is preliminary data.</text>
</comment>
<sequence length="87" mass="9656">MPFANQLSLLAAEFAMKDLGPLSYFLGIAVSRHILVASFLVIALMPQRSSTVLAWRLANHQPFLLTLSRNSAPPPAHLMRILPYIEV</sequence>
<reference evidence="2 3" key="1">
    <citation type="journal article" date="2018" name="Front. Plant Sci.">
        <title>Red Clover (Trifolium pratense) and Zigzag Clover (T. medium) - A Picture of Genomic Similarities and Differences.</title>
        <authorList>
            <person name="Dluhosova J."/>
            <person name="Istvanek J."/>
            <person name="Nedelnik J."/>
            <person name="Repkova J."/>
        </authorList>
    </citation>
    <scope>NUCLEOTIDE SEQUENCE [LARGE SCALE GENOMIC DNA]</scope>
    <source>
        <strain evidence="3">cv. 10/8</strain>
        <tissue evidence="2">Leaf</tissue>
    </source>
</reference>
<organism evidence="2 3">
    <name type="scientific">Trifolium medium</name>
    <dbReference type="NCBI Taxonomy" id="97028"/>
    <lineage>
        <taxon>Eukaryota</taxon>
        <taxon>Viridiplantae</taxon>
        <taxon>Streptophyta</taxon>
        <taxon>Embryophyta</taxon>
        <taxon>Tracheophyta</taxon>
        <taxon>Spermatophyta</taxon>
        <taxon>Magnoliopsida</taxon>
        <taxon>eudicotyledons</taxon>
        <taxon>Gunneridae</taxon>
        <taxon>Pentapetalae</taxon>
        <taxon>rosids</taxon>
        <taxon>fabids</taxon>
        <taxon>Fabales</taxon>
        <taxon>Fabaceae</taxon>
        <taxon>Papilionoideae</taxon>
        <taxon>50 kb inversion clade</taxon>
        <taxon>NPAAA clade</taxon>
        <taxon>Hologalegina</taxon>
        <taxon>IRL clade</taxon>
        <taxon>Trifolieae</taxon>
        <taxon>Trifolium</taxon>
    </lineage>
</organism>